<dbReference type="OrthoDB" id="8421419at2"/>
<accession>A0A1J0KSM8</accession>
<dbReference type="GO" id="GO:0033592">
    <property type="term" value="F:RNA strand annealing activity"/>
    <property type="evidence" value="ECO:0007669"/>
    <property type="project" value="InterPro"/>
</dbReference>
<dbReference type="Pfam" id="PF04352">
    <property type="entry name" value="ProQ"/>
    <property type="match status" value="1"/>
</dbReference>
<dbReference type="STRING" id="1542390.KX01_698"/>
<evidence type="ECO:0000256" key="3">
    <source>
        <dbReference type="ARBA" id="ARBA00023186"/>
    </source>
</evidence>
<dbReference type="GO" id="GO:0005829">
    <property type="term" value="C:cytosol"/>
    <property type="evidence" value="ECO:0007669"/>
    <property type="project" value="TreeGrafter"/>
</dbReference>
<gene>
    <name evidence="5" type="ORF">KX01_698</name>
</gene>
<evidence type="ECO:0000313" key="6">
    <source>
        <dbReference type="Proteomes" id="UP000182521"/>
    </source>
</evidence>
<name>A0A1J0KSM8_9GAMM</name>
<dbReference type="PANTHER" id="PTHR38106">
    <property type="entry name" value="RNA CHAPERONE PROQ"/>
    <property type="match status" value="1"/>
</dbReference>
<dbReference type="GO" id="GO:0034057">
    <property type="term" value="F:RNA strand-exchange activity"/>
    <property type="evidence" value="ECO:0007669"/>
    <property type="project" value="InterPro"/>
</dbReference>
<proteinExistence type="predicted"/>
<evidence type="ECO:0000313" key="5">
    <source>
        <dbReference type="EMBL" id="APC96698.1"/>
    </source>
</evidence>
<organism evidence="5 6">
    <name type="scientific">Francisella frigiditurris</name>
    <dbReference type="NCBI Taxonomy" id="1542390"/>
    <lineage>
        <taxon>Bacteria</taxon>
        <taxon>Pseudomonadati</taxon>
        <taxon>Pseudomonadota</taxon>
        <taxon>Gammaproteobacteria</taxon>
        <taxon>Thiotrichales</taxon>
        <taxon>Francisellaceae</taxon>
        <taxon>Francisella</taxon>
    </lineage>
</organism>
<dbReference type="SMART" id="SM00945">
    <property type="entry name" value="ProQ"/>
    <property type="match status" value="1"/>
</dbReference>
<keyword evidence="1" id="KW-0963">Cytoplasm</keyword>
<dbReference type="Gene3D" id="1.10.1710.10">
    <property type="entry name" value="ProQ/FinO domain"/>
    <property type="match status" value="1"/>
</dbReference>
<dbReference type="InterPro" id="IPR036442">
    <property type="entry name" value="ProQ/FinO_sf"/>
</dbReference>
<dbReference type="SUPFAM" id="SSF48657">
    <property type="entry name" value="FinO-like"/>
    <property type="match status" value="1"/>
</dbReference>
<dbReference type="InterPro" id="IPR023529">
    <property type="entry name" value="ProQ"/>
</dbReference>
<dbReference type="InterPro" id="IPR016103">
    <property type="entry name" value="ProQ/FinO"/>
</dbReference>
<dbReference type="GO" id="GO:0010608">
    <property type="term" value="P:post-transcriptional regulation of gene expression"/>
    <property type="evidence" value="ECO:0007669"/>
    <property type="project" value="InterPro"/>
</dbReference>
<dbReference type="PANTHER" id="PTHR38106:SF1">
    <property type="entry name" value="RNA CHAPERONE PROQ"/>
    <property type="match status" value="1"/>
</dbReference>
<dbReference type="AlphaFoldDB" id="A0A1J0KSM8"/>
<dbReference type="Proteomes" id="UP000182521">
    <property type="component" value="Chromosome"/>
</dbReference>
<evidence type="ECO:0000259" key="4">
    <source>
        <dbReference type="SMART" id="SM00945"/>
    </source>
</evidence>
<keyword evidence="3" id="KW-0143">Chaperone</keyword>
<evidence type="ECO:0000256" key="1">
    <source>
        <dbReference type="ARBA" id="ARBA00022490"/>
    </source>
</evidence>
<keyword evidence="6" id="KW-1185">Reference proteome</keyword>
<feature type="domain" description="ProQ/FinO" evidence="4">
    <location>
        <begin position="103"/>
        <end position="218"/>
    </location>
</feature>
<reference evidence="6" key="1">
    <citation type="submission" date="2014-10" db="EMBL/GenBank/DDBJ databases">
        <authorList>
            <person name="Kuske C.R."/>
            <person name="Challacombe J.F."/>
            <person name="Daligault H.E."/>
            <person name="Davenport K.W."/>
            <person name="Johnson S.L."/>
            <person name="Siddaramappa S."/>
            <person name="Petersen J.M."/>
        </authorList>
    </citation>
    <scope>NUCLEOTIDE SEQUENCE [LARGE SCALE GENOMIC DNA]</scope>
    <source>
        <strain evidence="6">CA97-1460</strain>
    </source>
</reference>
<sequence>MSEGRNKLNDFSLLQSLLGGSSKIEEKTSRMRQARDRNISEAKDIKKEEIKSPKKNAEILKSDDFIRIPQYGHRISNNVIKELQSPSLNDVEELVISIDVEKERQKEEARLFKWLCTRFPNCFGPINKKPLKIGISEDIELIYQNEHFAPIDKMVLRNVLRRYVGDTRYHRAVFELKQRFNLQGQPVEDYAPEHIEYSKRRVDEIAEKAEFRAKGLSMKDYYEHKKQQNQEDISTENE</sequence>
<protein>
    <submittedName>
        <fullName evidence="5">ProQ/FINO family protein</fullName>
    </submittedName>
</protein>
<evidence type="ECO:0000256" key="2">
    <source>
        <dbReference type="ARBA" id="ARBA00022884"/>
    </source>
</evidence>
<dbReference type="EMBL" id="CP009654">
    <property type="protein sequence ID" value="APC96698.1"/>
    <property type="molecule type" value="Genomic_DNA"/>
</dbReference>
<dbReference type="RefSeq" id="WP_071663662.1">
    <property type="nucleotide sequence ID" value="NZ_CP009654.1"/>
</dbReference>
<dbReference type="KEGG" id="frc:KX01_698"/>
<keyword evidence="2" id="KW-0694">RNA-binding</keyword>